<reference evidence="2" key="2">
    <citation type="journal article" date="2015" name="Data Brief">
        <title>Shoot transcriptome of the giant reed, Arundo donax.</title>
        <authorList>
            <person name="Barrero R.A."/>
            <person name="Guerrero F.D."/>
            <person name="Moolhuijzen P."/>
            <person name="Goolsby J.A."/>
            <person name="Tidwell J."/>
            <person name="Bellgard S.E."/>
            <person name="Bellgard M.I."/>
        </authorList>
    </citation>
    <scope>NUCLEOTIDE SEQUENCE</scope>
    <source>
        <tissue evidence="2">Shoot tissue taken approximately 20 cm above the soil surface</tissue>
    </source>
</reference>
<name>A0A0A9BZM4_ARUDO</name>
<evidence type="ECO:0000313" key="2">
    <source>
        <dbReference type="EMBL" id="JAD64727.1"/>
    </source>
</evidence>
<reference evidence="2" key="1">
    <citation type="submission" date="2014-09" db="EMBL/GenBank/DDBJ databases">
        <authorList>
            <person name="Magalhaes I.L.F."/>
            <person name="Oliveira U."/>
            <person name="Santos F.R."/>
            <person name="Vidigal T.H.D.A."/>
            <person name="Brescovit A.D."/>
            <person name="Santos A.J."/>
        </authorList>
    </citation>
    <scope>NUCLEOTIDE SEQUENCE</scope>
    <source>
        <tissue evidence="2">Shoot tissue taken approximately 20 cm above the soil surface</tissue>
    </source>
</reference>
<feature type="region of interest" description="Disordered" evidence="1">
    <location>
        <begin position="1"/>
        <end position="90"/>
    </location>
</feature>
<protein>
    <submittedName>
        <fullName evidence="2">Uncharacterized protein</fullName>
    </submittedName>
</protein>
<evidence type="ECO:0000256" key="1">
    <source>
        <dbReference type="SAM" id="MobiDB-lite"/>
    </source>
</evidence>
<organism evidence="2">
    <name type="scientific">Arundo donax</name>
    <name type="common">Giant reed</name>
    <name type="synonym">Donax arundinaceus</name>
    <dbReference type="NCBI Taxonomy" id="35708"/>
    <lineage>
        <taxon>Eukaryota</taxon>
        <taxon>Viridiplantae</taxon>
        <taxon>Streptophyta</taxon>
        <taxon>Embryophyta</taxon>
        <taxon>Tracheophyta</taxon>
        <taxon>Spermatophyta</taxon>
        <taxon>Magnoliopsida</taxon>
        <taxon>Liliopsida</taxon>
        <taxon>Poales</taxon>
        <taxon>Poaceae</taxon>
        <taxon>PACMAD clade</taxon>
        <taxon>Arundinoideae</taxon>
        <taxon>Arundineae</taxon>
        <taxon>Arundo</taxon>
    </lineage>
</organism>
<proteinExistence type="predicted"/>
<dbReference type="EMBL" id="GBRH01233168">
    <property type="protein sequence ID" value="JAD64727.1"/>
    <property type="molecule type" value="Transcribed_RNA"/>
</dbReference>
<feature type="compositionally biased region" description="Basic and acidic residues" evidence="1">
    <location>
        <begin position="7"/>
        <end position="21"/>
    </location>
</feature>
<sequence length="90" mass="10030">MISQNIKKHEKEKKKTNDDSCIKSPPSLNRVISGIDDPLLNGSLSDNSGPKKARRHRRKSGYVSAESSGESSDHGLGGYEIRGHRWITRE</sequence>
<dbReference type="AlphaFoldDB" id="A0A0A9BZM4"/>
<feature type="compositionally biased region" description="Basic and acidic residues" evidence="1">
    <location>
        <begin position="81"/>
        <end position="90"/>
    </location>
</feature>
<accession>A0A0A9BZM4</accession>
<feature type="compositionally biased region" description="Basic residues" evidence="1">
    <location>
        <begin position="51"/>
        <end position="60"/>
    </location>
</feature>